<keyword evidence="2" id="KW-0808">Transferase</keyword>
<dbReference type="Proteomes" id="UP000466966">
    <property type="component" value="Unassembled WGS sequence"/>
</dbReference>
<name>A0A844YY42_9SPHN</name>
<dbReference type="Pfam" id="PF02798">
    <property type="entry name" value="GST_N"/>
    <property type="match status" value="1"/>
</dbReference>
<sequence length="228" mass="25284">MAETVLYFAPQTCARVPLVALEEAGVDFTVHTVAFMAGEHRQPDYLARNPKGKVPALAIDGLVLTENVAIADYLAERHPEAALLPPASTPAARAERLADLAFCAATLHPIVTRIRMAPFIAGPASAKAVYDAACQAMDPNFAMIEARLAQRTWWYGEWSVMDAYLNWAFFRVAGARYDVSRFPAFARHDELMQERPSYRRAMLRERQSEADLVARGLLFTPPDPATFS</sequence>
<dbReference type="SUPFAM" id="SSF47616">
    <property type="entry name" value="GST C-terminal domain-like"/>
    <property type="match status" value="1"/>
</dbReference>
<dbReference type="SUPFAM" id="SSF52833">
    <property type="entry name" value="Thioredoxin-like"/>
    <property type="match status" value="1"/>
</dbReference>
<dbReference type="Gene3D" id="3.40.30.10">
    <property type="entry name" value="Glutaredoxin"/>
    <property type="match status" value="1"/>
</dbReference>
<dbReference type="GO" id="GO:0016740">
    <property type="term" value="F:transferase activity"/>
    <property type="evidence" value="ECO:0007669"/>
    <property type="project" value="UniProtKB-KW"/>
</dbReference>
<dbReference type="InterPro" id="IPR036282">
    <property type="entry name" value="Glutathione-S-Trfase_C_sf"/>
</dbReference>
<evidence type="ECO:0000313" key="3">
    <source>
        <dbReference type="Proteomes" id="UP000466966"/>
    </source>
</evidence>
<keyword evidence="3" id="KW-1185">Reference proteome</keyword>
<dbReference type="InterPro" id="IPR004045">
    <property type="entry name" value="Glutathione_S-Trfase_N"/>
</dbReference>
<dbReference type="Gene3D" id="1.20.1050.10">
    <property type="match status" value="1"/>
</dbReference>
<proteinExistence type="predicted"/>
<dbReference type="OrthoDB" id="509852at2"/>
<feature type="domain" description="GST N-terminal" evidence="1">
    <location>
        <begin position="1"/>
        <end position="82"/>
    </location>
</feature>
<dbReference type="SFLD" id="SFLDG01150">
    <property type="entry name" value="Main.1:_Beta-like"/>
    <property type="match status" value="1"/>
</dbReference>
<dbReference type="SFLD" id="SFLDG00358">
    <property type="entry name" value="Main_(cytGST)"/>
    <property type="match status" value="1"/>
</dbReference>
<evidence type="ECO:0000313" key="2">
    <source>
        <dbReference type="EMBL" id="MXO71928.1"/>
    </source>
</evidence>
<reference evidence="2 3" key="1">
    <citation type="submission" date="2019-12" db="EMBL/GenBank/DDBJ databases">
        <title>Genomic-based taxomic classification of the family Erythrobacteraceae.</title>
        <authorList>
            <person name="Xu L."/>
        </authorList>
    </citation>
    <scope>NUCLEOTIDE SEQUENCE [LARGE SCALE GENOMIC DNA]</scope>
    <source>
        <strain evidence="2 3">M0322</strain>
    </source>
</reference>
<gene>
    <name evidence="2" type="ORF">GRI99_09805</name>
</gene>
<dbReference type="PANTHER" id="PTHR44051:SF8">
    <property type="entry name" value="GLUTATHIONE S-TRANSFERASE GSTA"/>
    <property type="match status" value="1"/>
</dbReference>
<organism evidence="2 3">
    <name type="scientific">Alteraurantiacibacter buctensis</name>
    <dbReference type="NCBI Taxonomy" id="1503981"/>
    <lineage>
        <taxon>Bacteria</taxon>
        <taxon>Pseudomonadati</taxon>
        <taxon>Pseudomonadota</taxon>
        <taxon>Alphaproteobacteria</taxon>
        <taxon>Sphingomonadales</taxon>
        <taxon>Erythrobacteraceae</taxon>
        <taxon>Alteraurantiacibacter</taxon>
    </lineage>
</organism>
<comment type="caution">
    <text evidence="2">The sequence shown here is derived from an EMBL/GenBank/DDBJ whole genome shotgun (WGS) entry which is preliminary data.</text>
</comment>
<dbReference type="PROSITE" id="PS50404">
    <property type="entry name" value="GST_NTER"/>
    <property type="match status" value="1"/>
</dbReference>
<dbReference type="PANTHER" id="PTHR44051">
    <property type="entry name" value="GLUTATHIONE S-TRANSFERASE-RELATED"/>
    <property type="match status" value="1"/>
</dbReference>
<accession>A0A844YY42</accession>
<dbReference type="EMBL" id="WTYV01000003">
    <property type="protein sequence ID" value="MXO71928.1"/>
    <property type="molecule type" value="Genomic_DNA"/>
</dbReference>
<dbReference type="CDD" id="cd03057">
    <property type="entry name" value="GST_N_Beta"/>
    <property type="match status" value="1"/>
</dbReference>
<dbReference type="AlphaFoldDB" id="A0A844YY42"/>
<dbReference type="RefSeq" id="WP_160771858.1">
    <property type="nucleotide sequence ID" value="NZ_WTYV01000003.1"/>
</dbReference>
<dbReference type="InterPro" id="IPR040079">
    <property type="entry name" value="Glutathione_S-Trfase"/>
</dbReference>
<dbReference type="SFLD" id="SFLDS00019">
    <property type="entry name" value="Glutathione_Transferase_(cytos"/>
    <property type="match status" value="1"/>
</dbReference>
<protein>
    <submittedName>
        <fullName evidence="2">Glutathione S-transferase family protein</fullName>
    </submittedName>
</protein>
<dbReference type="InterPro" id="IPR036249">
    <property type="entry name" value="Thioredoxin-like_sf"/>
</dbReference>
<evidence type="ECO:0000259" key="1">
    <source>
        <dbReference type="PROSITE" id="PS50404"/>
    </source>
</evidence>